<proteinExistence type="predicted"/>
<dbReference type="Proteomes" id="UP000184139">
    <property type="component" value="Unassembled WGS sequence"/>
</dbReference>
<dbReference type="OrthoDB" id="9811036at2"/>
<dbReference type="AlphaFoldDB" id="A0A1M5V4G0"/>
<dbReference type="RefSeq" id="WP_073374798.1">
    <property type="nucleotide sequence ID" value="NZ_FQXS01000007.1"/>
</dbReference>
<dbReference type="STRING" id="1121409.SAMN02745124_01480"/>
<dbReference type="SUPFAM" id="SSF52833">
    <property type="entry name" value="Thioredoxin-like"/>
    <property type="match status" value="1"/>
</dbReference>
<evidence type="ECO:0000313" key="2">
    <source>
        <dbReference type="Proteomes" id="UP000184139"/>
    </source>
</evidence>
<keyword evidence="2" id="KW-1185">Reference proteome</keyword>
<organism evidence="1 2">
    <name type="scientific">Desulfofustis glycolicus DSM 9705</name>
    <dbReference type="NCBI Taxonomy" id="1121409"/>
    <lineage>
        <taxon>Bacteria</taxon>
        <taxon>Pseudomonadati</taxon>
        <taxon>Thermodesulfobacteriota</taxon>
        <taxon>Desulfobulbia</taxon>
        <taxon>Desulfobulbales</taxon>
        <taxon>Desulfocapsaceae</taxon>
        <taxon>Desulfofustis</taxon>
    </lineage>
</organism>
<dbReference type="Gene3D" id="3.40.30.10">
    <property type="entry name" value="Glutaredoxin"/>
    <property type="match status" value="1"/>
</dbReference>
<evidence type="ECO:0000313" key="1">
    <source>
        <dbReference type="EMBL" id="SHH70149.1"/>
    </source>
</evidence>
<dbReference type="InterPro" id="IPR036249">
    <property type="entry name" value="Thioredoxin-like_sf"/>
</dbReference>
<reference evidence="1 2" key="1">
    <citation type="submission" date="2016-11" db="EMBL/GenBank/DDBJ databases">
        <authorList>
            <person name="Jaros S."/>
            <person name="Januszkiewicz K."/>
            <person name="Wedrychowicz H."/>
        </authorList>
    </citation>
    <scope>NUCLEOTIDE SEQUENCE [LARGE SCALE GENOMIC DNA]</scope>
    <source>
        <strain evidence="1 2">DSM 9705</strain>
    </source>
</reference>
<protein>
    <recommendedName>
        <fullName evidence="3">Tetratricopeptide repeat-containing protein</fullName>
    </recommendedName>
</protein>
<evidence type="ECO:0008006" key="3">
    <source>
        <dbReference type="Google" id="ProtNLM"/>
    </source>
</evidence>
<name>A0A1M5V4G0_9BACT</name>
<gene>
    <name evidence="1" type="ORF">SAMN02745124_01480</name>
</gene>
<accession>A0A1M5V4G0</accession>
<dbReference type="EMBL" id="FQXS01000007">
    <property type="protein sequence ID" value="SHH70149.1"/>
    <property type="molecule type" value="Genomic_DNA"/>
</dbReference>
<sequence length="150" mass="17312">MDAVTYPEKDVVEFVEKNLIPVRIDINDTSFYEKYQLIWTPTTLVLDYYGKETQRSVGFFTPADFIVQLQLGIAKVRFSLEEFDAAEVILGELASSSSPSDVTPEAIYFRGVNLYKRDNDPTQLKKAWEILTKQYPDSIWTKRAAPYRLI</sequence>